<dbReference type="InterPro" id="IPR036291">
    <property type="entry name" value="NAD(P)-bd_dom_sf"/>
</dbReference>
<accession>A0AAE4FPD6</accession>
<dbReference type="AlphaFoldDB" id="A0AAE4FPD6"/>
<reference evidence="4" key="1">
    <citation type="submission" date="2023-07" db="EMBL/GenBank/DDBJ databases">
        <authorList>
            <person name="Luz R."/>
            <person name="Cordeiro R."/>
            <person name="Fonseca A."/>
            <person name="Goncalves V."/>
        </authorList>
    </citation>
    <scope>NUCLEOTIDE SEQUENCE [LARGE SCALE GENOMIC DNA]</scope>
    <source>
        <strain evidence="4">BACA0444</strain>
    </source>
</reference>
<dbReference type="RefSeq" id="WP_322876591.1">
    <property type="nucleotide sequence ID" value="NZ_JAVMIP010000001.1"/>
</dbReference>
<evidence type="ECO:0000259" key="2">
    <source>
        <dbReference type="Pfam" id="PF01370"/>
    </source>
</evidence>
<keyword evidence="4" id="KW-1185">Reference proteome</keyword>
<dbReference type="Proteomes" id="UP001268256">
    <property type="component" value="Unassembled WGS sequence"/>
</dbReference>
<evidence type="ECO:0000313" key="3">
    <source>
        <dbReference type="EMBL" id="MDS3859253.1"/>
    </source>
</evidence>
<dbReference type="PANTHER" id="PTHR43000">
    <property type="entry name" value="DTDP-D-GLUCOSE 4,6-DEHYDRATASE-RELATED"/>
    <property type="match status" value="1"/>
</dbReference>
<evidence type="ECO:0000256" key="1">
    <source>
        <dbReference type="ARBA" id="ARBA00007637"/>
    </source>
</evidence>
<feature type="domain" description="NAD-dependent epimerase/dehydratase" evidence="2">
    <location>
        <begin position="4"/>
        <end position="210"/>
    </location>
</feature>
<dbReference type="Gene3D" id="3.40.50.720">
    <property type="entry name" value="NAD(P)-binding Rossmann-like Domain"/>
    <property type="match status" value="1"/>
</dbReference>
<evidence type="ECO:0000313" key="4">
    <source>
        <dbReference type="Proteomes" id="UP001268256"/>
    </source>
</evidence>
<protein>
    <submittedName>
        <fullName evidence="3">NAD(P)-dependent oxidoreductase</fullName>
    </submittedName>
</protein>
<dbReference type="InterPro" id="IPR001509">
    <property type="entry name" value="Epimerase_deHydtase"/>
</dbReference>
<organism evidence="3 4">
    <name type="scientific">Pseudocalidococcus azoricus BACA0444</name>
    <dbReference type="NCBI Taxonomy" id="2918990"/>
    <lineage>
        <taxon>Bacteria</taxon>
        <taxon>Bacillati</taxon>
        <taxon>Cyanobacteriota</taxon>
        <taxon>Cyanophyceae</taxon>
        <taxon>Acaryochloridales</taxon>
        <taxon>Thermosynechococcaceae</taxon>
        <taxon>Pseudocalidococcus</taxon>
        <taxon>Pseudocalidococcus azoricus</taxon>
    </lineage>
</organism>
<gene>
    <name evidence="3" type="ORF">RIF25_00390</name>
</gene>
<comment type="similarity">
    <text evidence="1">Belongs to the NAD(P)-dependent epimerase/dehydratase family.</text>
</comment>
<dbReference type="Pfam" id="PF01370">
    <property type="entry name" value="Epimerase"/>
    <property type="match status" value="1"/>
</dbReference>
<sequence length="300" mass="34228">MTTVLVTGATGFLGSHLVRAFLGHGHQVVILKRSFSNTTRIENILSECIIYDIDQCELHQPFEDLKQIDIVVHTATCYGRNNESAATILRSNIEFPLDLLETAISFNINTFFNTDTILDSSLNYYALSKKHFLDWARQLLKNKKTQFINIKLQHIYGPGDDDSKFVTSIMKKCLQNFRSIDLTPGDQKRDFIYIDDVISAYLSLFNNVEKLYSNFIQVEVGTGNVISIRELVEMIHRITLSSSHLNFGVIPYRENEIMISQAKTEILNSLGWYPKYSLNTALQLMYEAESVNSCMDEVAL</sequence>
<name>A0AAE4FPD6_9CYAN</name>
<proteinExistence type="inferred from homology"/>
<comment type="caution">
    <text evidence="3">The sequence shown here is derived from an EMBL/GenBank/DDBJ whole genome shotgun (WGS) entry which is preliminary data.</text>
</comment>
<dbReference type="SUPFAM" id="SSF51735">
    <property type="entry name" value="NAD(P)-binding Rossmann-fold domains"/>
    <property type="match status" value="1"/>
</dbReference>
<dbReference type="EMBL" id="JAVMIP010000001">
    <property type="protein sequence ID" value="MDS3859253.1"/>
    <property type="molecule type" value="Genomic_DNA"/>
</dbReference>